<evidence type="ECO:0000313" key="9">
    <source>
        <dbReference type="EMBL" id="GJS96904.1"/>
    </source>
</evidence>
<comment type="caution">
    <text evidence="9">The sequence shown here is derived from an EMBL/GenBank/DDBJ whole genome shotgun (WGS) entry which is preliminary data.</text>
</comment>
<organism evidence="9 10">
    <name type="scientific">Tanacetum coccineum</name>
    <dbReference type="NCBI Taxonomy" id="301880"/>
    <lineage>
        <taxon>Eukaryota</taxon>
        <taxon>Viridiplantae</taxon>
        <taxon>Streptophyta</taxon>
        <taxon>Embryophyta</taxon>
        <taxon>Tracheophyta</taxon>
        <taxon>Spermatophyta</taxon>
        <taxon>Magnoliopsida</taxon>
        <taxon>eudicotyledons</taxon>
        <taxon>Gunneridae</taxon>
        <taxon>Pentapetalae</taxon>
        <taxon>asterids</taxon>
        <taxon>campanulids</taxon>
        <taxon>Asterales</taxon>
        <taxon>Asteraceae</taxon>
        <taxon>Asteroideae</taxon>
        <taxon>Anthemideae</taxon>
        <taxon>Anthemidinae</taxon>
        <taxon>Tanacetum</taxon>
    </lineage>
</organism>
<protein>
    <submittedName>
        <fullName evidence="9">Auxin transporter-like protein 4</fullName>
    </submittedName>
</protein>
<keyword evidence="3" id="KW-0813">Transport</keyword>
<accession>A0ABQ5A2S1</accession>
<feature type="transmembrane region" description="Helical" evidence="7">
    <location>
        <begin position="72"/>
        <end position="94"/>
    </location>
</feature>
<reference evidence="9" key="1">
    <citation type="journal article" date="2022" name="Int. J. Mol. Sci.">
        <title>Draft Genome of Tanacetum Coccineum: Genomic Comparison of Closely Related Tanacetum-Family Plants.</title>
        <authorList>
            <person name="Yamashiro T."/>
            <person name="Shiraishi A."/>
            <person name="Nakayama K."/>
            <person name="Satake H."/>
        </authorList>
    </citation>
    <scope>NUCLEOTIDE SEQUENCE</scope>
</reference>
<dbReference type="InterPro" id="IPR013057">
    <property type="entry name" value="AA_transpt_TM"/>
</dbReference>
<comment type="subcellular location">
    <subcellularLocation>
        <location evidence="1">Membrane</location>
    </subcellularLocation>
</comment>
<feature type="transmembrane region" description="Helical" evidence="7">
    <location>
        <begin position="505"/>
        <end position="525"/>
    </location>
</feature>
<evidence type="ECO:0000313" key="10">
    <source>
        <dbReference type="Proteomes" id="UP001151760"/>
    </source>
</evidence>
<evidence type="ECO:0000256" key="1">
    <source>
        <dbReference type="ARBA" id="ARBA00004370"/>
    </source>
</evidence>
<gene>
    <name evidence="9" type="ORF">Tco_0803872</name>
</gene>
<sequence>MERSKRRVQLSEIGGKDGDGDSEDHSVLNIKNFFWHGGSAWDAWFSCSSNQVAQVLLTLPYSFSQLGMASGIVLQIFYGLLGSWTAYLISVLYVEYRARKEKENVNFKNHVIQAVMTLNEFGKDDIFRTLVWQPIAVAAMVDISSLFVLAQRGDDDRFSAFMLFRITVYRHPYLGGAVTSGVRLHPWRMFRNVSISADLSLVRTFLSPEIISASCLHYANSKAALHAVFAHIALSRKGFVLRLCNPFHDVDNKSLSSKDTSKMDAVADEPVAEYVKEVDVTTKAFYHTIISQHKWEEGKLGRVVVPVSADATQQEALLWLKNLKEGENDDQVIPNSFQSIVNEYNVVENSPDDVENSPRKMENSLDHLENYNVQVENSPEISPKQLENSHVHVENSHVHVENSLEQMENSSVHVENSYAHVENSHDLSGVPFGLEKLILESEKSAPIVPKNMSPAGSKHDHVDTLAPSPKPVNGFSILERFKEFISIGQAMGFGQRSGMGDGVDVAVVVLAVAMGVMTMVVLWSGGGEAVVVEWVVTVARGGAWEGRSDRSGDGDQFWVRPEKSRRKSFPAVVVVAGCRR</sequence>
<keyword evidence="5 7" id="KW-0472">Membrane</keyword>
<evidence type="ECO:0000256" key="6">
    <source>
        <dbReference type="SAM" id="MobiDB-lite"/>
    </source>
</evidence>
<evidence type="ECO:0000256" key="3">
    <source>
        <dbReference type="ARBA" id="ARBA00022970"/>
    </source>
</evidence>
<evidence type="ECO:0000256" key="4">
    <source>
        <dbReference type="ARBA" id="ARBA00022989"/>
    </source>
</evidence>
<dbReference type="Pfam" id="PF01490">
    <property type="entry name" value="Aa_trans"/>
    <property type="match status" value="1"/>
</dbReference>
<evidence type="ECO:0000259" key="8">
    <source>
        <dbReference type="Pfam" id="PF01490"/>
    </source>
</evidence>
<keyword evidence="3" id="KW-0029">Amino-acid transport</keyword>
<keyword evidence="4 7" id="KW-1133">Transmembrane helix</keyword>
<keyword evidence="10" id="KW-1185">Reference proteome</keyword>
<name>A0ABQ5A2S1_9ASTR</name>
<evidence type="ECO:0000256" key="2">
    <source>
        <dbReference type="ARBA" id="ARBA00022692"/>
    </source>
</evidence>
<feature type="domain" description="Amino acid transporter transmembrane" evidence="8">
    <location>
        <begin position="36"/>
        <end position="111"/>
    </location>
</feature>
<keyword evidence="2 7" id="KW-0812">Transmembrane</keyword>
<feature type="region of interest" description="Disordered" evidence="6">
    <location>
        <begin position="1"/>
        <end position="21"/>
    </location>
</feature>
<proteinExistence type="predicted"/>
<evidence type="ECO:0000256" key="5">
    <source>
        <dbReference type="ARBA" id="ARBA00023136"/>
    </source>
</evidence>
<dbReference type="Proteomes" id="UP001151760">
    <property type="component" value="Unassembled WGS sequence"/>
</dbReference>
<evidence type="ECO:0000256" key="7">
    <source>
        <dbReference type="SAM" id="Phobius"/>
    </source>
</evidence>
<dbReference type="EMBL" id="BQNB010011922">
    <property type="protein sequence ID" value="GJS96904.1"/>
    <property type="molecule type" value="Genomic_DNA"/>
</dbReference>
<reference evidence="9" key="2">
    <citation type="submission" date="2022-01" db="EMBL/GenBank/DDBJ databases">
        <authorList>
            <person name="Yamashiro T."/>
            <person name="Shiraishi A."/>
            <person name="Satake H."/>
            <person name="Nakayama K."/>
        </authorList>
    </citation>
    <scope>NUCLEOTIDE SEQUENCE</scope>
</reference>